<dbReference type="Proteomes" id="UP000019460">
    <property type="component" value="Unassembled WGS sequence"/>
</dbReference>
<evidence type="ECO:0000256" key="4">
    <source>
        <dbReference type="ARBA" id="ARBA00022692"/>
    </source>
</evidence>
<dbReference type="NCBIfam" id="TIGR01972">
    <property type="entry name" value="NDH_I_M"/>
    <property type="match status" value="1"/>
</dbReference>
<evidence type="ECO:0000256" key="8">
    <source>
        <dbReference type="ARBA" id="ARBA00023136"/>
    </source>
</evidence>
<comment type="caution">
    <text evidence="15">The sequence shown here is derived from an EMBL/GenBank/DDBJ whole genome shotgun (WGS) entry which is preliminary data.</text>
</comment>
<feature type="transmembrane region" description="Helical" evidence="12">
    <location>
        <begin position="241"/>
        <end position="263"/>
    </location>
</feature>
<evidence type="ECO:0000259" key="13">
    <source>
        <dbReference type="Pfam" id="PF00361"/>
    </source>
</evidence>
<proteinExistence type="inferred from homology"/>
<feature type="domain" description="NADH:ubiquinone oxidoreductase chain 4 N-terminal" evidence="14">
    <location>
        <begin position="63"/>
        <end position="121"/>
    </location>
</feature>
<dbReference type="GO" id="GO:0003954">
    <property type="term" value="F:NADH dehydrogenase activity"/>
    <property type="evidence" value="ECO:0007669"/>
    <property type="project" value="TreeGrafter"/>
</dbReference>
<dbReference type="GO" id="GO:0048039">
    <property type="term" value="F:ubiquinone binding"/>
    <property type="evidence" value="ECO:0007669"/>
    <property type="project" value="TreeGrafter"/>
</dbReference>
<feature type="transmembrane region" description="Helical" evidence="12">
    <location>
        <begin position="6"/>
        <end position="24"/>
    </location>
</feature>
<feature type="transmembrane region" description="Helical" evidence="12">
    <location>
        <begin position="464"/>
        <end position="481"/>
    </location>
</feature>
<sequence length="527" mass="57801">MNDFPLLTLTIWLPILGGLVVLANGEKSRDLSRWTALAFATLTFLVSLGLWIGFDASTAQMQFVERSPWIPTFNVEYFLGVDGISMPLIVLTTFITIFVVIAGWEVIKYKQTQYLAAFLIMDGIMVGVFSALDAVLFYVFWEAMLIPMFIIIGVWGGPNRVYATIKFFLYTFFGSVFMLIALIYMYFQSGSFSILDFHSLQLGMTAQTLIFIAFLLAFAVKVPMFPVHTWLPDAHVEAPTGGSVILAAIMLKIGGYGFLRFSLPITPDASASLDWLIIALSLIAIVYIGFVALVQQDMKKLIAYSSIAHMGFVTLGFFIVFSILANPAVDSGSVMGIEGGMVQMISHGFISGALFLCVGVLYDRVHSREIADYGGVINTMPWFGAFMVYFAMANAGLPGTSGFVGEFMVILATFKADFWWAFLAATTLILAAAFTLWMVKRVVFGEVKNEKVAALADLDIRERINLGVLAAAVLALGLWPAPLMNVMHATVENLVTQVSVCKLPDAERGQCELMRPEAVAAVAVRSE</sequence>
<keyword evidence="4 11" id="KW-0812">Transmembrane</keyword>
<keyword evidence="8 12" id="KW-0472">Membrane</keyword>
<feature type="transmembrane region" description="Helical" evidence="12">
    <location>
        <begin position="138"/>
        <end position="155"/>
    </location>
</feature>
<keyword evidence="15" id="KW-0830">Ubiquinone</keyword>
<gene>
    <name evidence="15" type="ORF">D779_2048</name>
</gene>
<feature type="transmembrane region" description="Helical" evidence="12">
    <location>
        <begin position="301"/>
        <end position="324"/>
    </location>
</feature>
<dbReference type="eggNOG" id="COG1008">
    <property type="taxonomic scope" value="Bacteria"/>
</dbReference>
<dbReference type="PRINTS" id="PR01437">
    <property type="entry name" value="NUOXDRDTASE4"/>
</dbReference>
<evidence type="ECO:0000259" key="14">
    <source>
        <dbReference type="Pfam" id="PF01059"/>
    </source>
</evidence>
<feature type="transmembrane region" description="Helical" evidence="12">
    <location>
        <begin position="36"/>
        <end position="54"/>
    </location>
</feature>
<evidence type="ECO:0000256" key="6">
    <source>
        <dbReference type="ARBA" id="ARBA00022989"/>
    </source>
</evidence>
<evidence type="ECO:0000256" key="3">
    <source>
        <dbReference type="ARBA" id="ARBA00019906"/>
    </source>
</evidence>
<keyword evidence="7" id="KW-0520">NAD</keyword>
<dbReference type="Pfam" id="PF00361">
    <property type="entry name" value="Proton_antipo_M"/>
    <property type="match status" value="1"/>
</dbReference>
<dbReference type="NCBIfam" id="NF004499">
    <property type="entry name" value="PRK05846.1-3"/>
    <property type="match status" value="1"/>
</dbReference>
<reference evidence="15 16" key="1">
    <citation type="submission" date="2012-11" db="EMBL/GenBank/DDBJ databases">
        <title>Genome assembly of Thiorhodococcus sp. AK35.</title>
        <authorList>
            <person name="Nupur N."/>
            <person name="Khatri I."/>
            <person name="Subramanian S."/>
            <person name="Pinnaka A."/>
        </authorList>
    </citation>
    <scope>NUCLEOTIDE SEQUENCE [LARGE SCALE GENOMIC DNA]</scope>
    <source>
        <strain evidence="15 16">AK35</strain>
    </source>
</reference>
<dbReference type="PANTHER" id="PTHR43507:SF1">
    <property type="entry name" value="NADH-UBIQUINONE OXIDOREDUCTASE CHAIN 4"/>
    <property type="match status" value="1"/>
</dbReference>
<protein>
    <recommendedName>
        <fullName evidence="3">NADH-quinone oxidoreductase subunit M</fullName>
    </recommendedName>
    <alternativeName>
        <fullName evidence="9">NADH dehydrogenase I subunit M</fullName>
    </alternativeName>
    <alternativeName>
        <fullName evidence="10">NDH-1 subunit M</fullName>
    </alternativeName>
</protein>
<dbReference type="GO" id="GO:0016020">
    <property type="term" value="C:membrane"/>
    <property type="evidence" value="ECO:0007669"/>
    <property type="project" value="UniProtKB-SubCell"/>
</dbReference>
<dbReference type="Pfam" id="PF01059">
    <property type="entry name" value="Oxidored_q5_N"/>
    <property type="match status" value="1"/>
</dbReference>
<dbReference type="EMBL" id="AONC01000035">
    <property type="protein sequence ID" value="EXJ14842.1"/>
    <property type="molecule type" value="Genomic_DNA"/>
</dbReference>
<feature type="transmembrane region" description="Helical" evidence="12">
    <location>
        <begin position="275"/>
        <end position="294"/>
    </location>
</feature>
<dbReference type="AlphaFoldDB" id="W9VFP5"/>
<dbReference type="GO" id="GO:0008137">
    <property type="term" value="F:NADH dehydrogenase (ubiquinone) activity"/>
    <property type="evidence" value="ECO:0007669"/>
    <property type="project" value="InterPro"/>
</dbReference>
<keyword evidence="16" id="KW-1185">Reference proteome</keyword>
<evidence type="ECO:0000256" key="10">
    <source>
        <dbReference type="ARBA" id="ARBA00032798"/>
    </source>
</evidence>
<dbReference type="GO" id="GO:0015990">
    <property type="term" value="P:electron transport coupled proton transport"/>
    <property type="evidence" value="ECO:0007669"/>
    <property type="project" value="TreeGrafter"/>
</dbReference>
<evidence type="ECO:0000256" key="12">
    <source>
        <dbReference type="SAM" id="Phobius"/>
    </source>
</evidence>
<evidence type="ECO:0000256" key="7">
    <source>
        <dbReference type="ARBA" id="ARBA00023027"/>
    </source>
</evidence>
<evidence type="ECO:0000313" key="16">
    <source>
        <dbReference type="Proteomes" id="UP000019460"/>
    </source>
</evidence>
<comment type="similarity">
    <text evidence="2">Belongs to the complex I subunit 4 family.</text>
</comment>
<accession>W9VFP5</accession>
<evidence type="ECO:0000256" key="2">
    <source>
        <dbReference type="ARBA" id="ARBA00009025"/>
    </source>
</evidence>
<evidence type="ECO:0000256" key="9">
    <source>
        <dbReference type="ARBA" id="ARBA00031584"/>
    </source>
</evidence>
<feature type="transmembrane region" description="Helical" evidence="12">
    <location>
        <begin position="167"/>
        <end position="187"/>
    </location>
</feature>
<name>W9VFP5_9GAMM</name>
<keyword evidence="5" id="KW-1278">Translocase</keyword>
<dbReference type="InterPro" id="IPR010227">
    <property type="entry name" value="NADH_Q_OxRdtase_chainM/4"/>
</dbReference>
<feature type="transmembrane region" description="Helical" evidence="12">
    <location>
        <begin position="114"/>
        <end position="132"/>
    </location>
</feature>
<evidence type="ECO:0000256" key="5">
    <source>
        <dbReference type="ARBA" id="ARBA00022967"/>
    </source>
</evidence>
<dbReference type="GO" id="GO:0042773">
    <property type="term" value="P:ATP synthesis coupled electron transport"/>
    <property type="evidence" value="ECO:0007669"/>
    <property type="project" value="InterPro"/>
</dbReference>
<evidence type="ECO:0000256" key="11">
    <source>
        <dbReference type="RuleBase" id="RU000320"/>
    </source>
</evidence>
<feature type="transmembrane region" description="Helical" evidence="12">
    <location>
        <begin position="199"/>
        <end position="220"/>
    </location>
</feature>
<feature type="transmembrane region" description="Helical" evidence="12">
    <location>
        <begin position="418"/>
        <end position="439"/>
    </location>
</feature>
<feature type="transmembrane region" description="Helical" evidence="12">
    <location>
        <begin position="344"/>
        <end position="362"/>
    </location>
</feature>
<organism evidence="15 16">
    <name type="scientific">Imhoffiella purpurea</name>
    <dbReference type="NCBI Taxonomy" id="1249627"/>
    <lineage>
        <taxon>Bacteria</taxon>
        <taxon>Pseudomonadati</taxon>
        <taxon>Pseudomonadota</taxon>
        <taxon>Gammaproteobacteria</taxon>
        <taxon>Chromatiales</taxon>
        <taxon>Chromatiaceae</taxon>
        <taxon>Imhoffiella</taxon>
    </lineage>
</organism>
<evidence type="ECO:0000313" key="15">
    <source>
        <dbReference type="EMBL" id="EXJ14842.1"/>
    </source>
</evidence>
<dbReference type="InterPro" id="IPR001750">
    <property type="entry name" value="ND/Mrp_TM"/>
</dbReference>
<keyword evidence="6 12" id="KW-1133">Transmembrane helix</keyword>
<dbReference type="STRING" id="1249627.D779_2048"/>
<dbReference type="NCBIfam" id="NF004501">
    <property type="entry name" value="PRK05846.1-5"/>
    <property type="match status" value="1"/>
</dbReference>
<feature type="transmembrane region" description="Helical" evidence="12">
    <location>
        <begin position="84"/>
        <end position="107"/>
    </location>
</feature>
<dbReference type="PATRIC" id="fig|1249627.3.peg.2368"/>
<dbReference type="OrthoDB" id="9768329at2"/>
<dbReference type="RefSeq" id="WP_043754019.1">
    <property type="nucleotide sequence ID" value="NZ_AONC01000035.1"/>
</dbReference>
<feature type="domain" description="NADH:quinone oxidoreductase/Mrp antiporter transmembrane" evidence="13">
    <location>
        <begin position="132"/>
        <end position="427"/>
    </location>
</feature>
<dbReference type="InterPro" id="IPR003918">
    <property type="entry name" value="NADH_UbQ_OxRdtase"/>
</dbReference>
<dbReference type="PANTHER" id="PTHR43507">
    <property type="entry name" value="NADH-UBIQUINONE OXIDOREDUCTASE CHAIN 4"/>
    <property type="match status" value="1"/>
</dbReference>
<feature type="transmembrane region" description="Helical" evidence="12">
    <location>
        <begin position="383"/>
        <end position="412"/>
    </location>
</feature>
<dbReference type="GO" id="GO:0012505">
    <property type="term" value="C:endomembrane system"/>
    <property type="evidence" value="ECO:0007669"/>
    <property type="project" value="UniProtKB-SubCell"/>
</dbReference>
<dbReference type="InterPro" id="IPR000260">
    <property type="entry name" value="NADH4_N"/>
</dbReference>
<evidence type="ECO:0000256" key="1">
    <source>
        <dbReference type="ARBA" id="ARBA00004127"/>
    </source>
</evidence>
<comment type="subcellular location">
    <subcellularLocation>
        <location evidence="1">Endomembrane system</location>
        <topology evidence="1">Multi-pass membrane protein</topology>
    </subcellularLocation>
    <subcellularLocation>
        <location evidence="11">Membrane</location>
        <topology evidence="11">Multi-pass membrane protein</topology>
    </subcellularLocation>
</comment>